<evidence type="ECO:0000259" key="1">
    <source>
        <dbReference type="PROSITE" id="PS51186"/>
    </source>
</evidence>
<protein>
    <submittedName>
        <fullName evidence="2">N-acetyltransferase YesJ</fullName>
    </submittedName>
</protein>
<dbReference type="SUPFAM" id="SSF55729">
    <property type="entry name" value="Acyl-CoA N-acyltransferases (Nat)"/>
    <property type="match status" value="1"/>
</dbReference>
<dbReference type="GO" id="GO:0016747">
    <property type="term" value="F:acyltransferase activity, transferring groups other than amino-acyl groups"/>
    <property type="evidence" value="ECO:0007669"/>
    <property type="project" value="InterPro"/>
</dbReference>
<evidence type="ECO:0000313" key="2">
    <source>
        <dbReference type="EMBL" id="GLJ62960.1"/>
    </source>
</evidence>
<sequence length="164" mass="18005">MLRPAQTDDAPAILALRDALARWHLSRGIRQWTPGQVPLAEIQAQIAVGQWHVLDDRDGIEATVRVLDDDPLFWPDAEGDDAGYIHGLMVARSRAGEGLGGRVLAFAEGMIRSRGWAAARLDCVASNADLRGYYEGRGYVFQGVREFPPDIGRVPAALFEKPLD</sequence>
<dbReference type="Gene3D" id="3.40.630.30">
    <property type="match status" value="1"/>
</dbReference>
<dbReference type="CDD" id="cd04301">
    <property type="entry name" value="NAT_SF"/>
    <property type="match status" value="1"/>
</dbReference>
<dbReference type="AlphaFoldDB" id="A0A9W6H6G2"/>
<dbReference type="PROSITE" id="PS51186">
    <property type="entry name" value="GNAT"/>
    <property type="match status" value="1"/>
</dbReference>
<evidence type="ECO:0000313" key="3">
    <source>
        <dbReference type="Proteomes" id="UP001142462"/>
    </source>
</evidence>
<gene>
    <name evidence="2" type="primary">yesJ</name>
    <name evidence="2" type="ORF">GCM10017576_30910</name>
</gene>
<accession>A0A9W6H6G2</accession>
<name>A0A9W6H6G2_9MICO</name>
<dbReference type="Proteomes" id="UP001142462">
    <property type="component" value="Unassembled WGS sequence"/>
</dbReference>
<keyword evidence="3" id="KW-1185">Reference proteome</keyword>
<dbReference type="EMBL" id="BSEJ01000020">
    <property type="protein sequence ID" value="GLJ62960.1"/>
    <property type="molecule type" value="Genomic_DNA"/>
</dbReference>
<dbReference type="Pfam" id="PF00583">
    <property type="entry name" value="Acetyltransf_1"/>
    <property type="match status" value="1"/>
</dbReference>
<organism evidence="2 3">
    <name type="scientific">Microbacterium barkeri</name>
    <dbReference type="NCBI Taxonomy" id="33917"/>
    <lineage>
        <taxon>Bacteria</taxon>
        <taxon>Bacillati</taxon>
        <taxon>Actinomycetota</taxon>
        <taxon>Actinomycetes</taxon>
        <taxon>Micrococcales</taxon>
        <taxon>Microbacteriaceae</taxon>
        <taxon>Microbacterium</taxon>
    </lineage>
</organism>
<reference evidence="2" key="1">
    <citation type="journal article" date="2014" name="Int. J. Syst. Evol. Microbiol.">
        <title>Complete genome sequence of Corynebacterium casei LMG S-19264T (=DSM 44701T), isolated from a smear-ripened cheese.</title>
        <authorList>
            <consortium name="US DOE Joint Genome Institute (JGI-PGF)"/>
            <person name="Walter F."/>
            <person name="Albersmeier A."/>
            <person name="Kalinowski J."/>
            <person name="Ruckert C."/>
        </authorList>
    </citation>
    <scope>NUCLEOTIDE SEQUENCE</scope>
    <source>
        <strain evidence="2">VKM Ac-1020</strain>
    </source>
</reference>
<proteinExistence type="predicted"/>
<comment type="caution">
    <text evidence="2">The sequence shown here is derived from an EMBL/GenBank/DDBJ whole genome shotgun (WGS) entry which is preliminary data.</text>
</comment>
<dbReference type="RefSeq" id="WP_271174636.1">
    <property type="nucleotide sequence ID" value="NZ_BSEJ01000020.1"/>
</dbReference>
<feature type="domain" description="N-acetyltransferase" evidence="1">
    <location>
        <begin position="1"/>
        <end position="164"/>
    </location>
</feature>
<dbReference type="InterPro" id="IPR000182">
    <property type="entry name" value="GNAT_dom"/>
</dbReference>
<reference evidence="2" key="2">
    <citation type="submission" date="2023-01" db="EMBL/GenBank/DDBJ databases">
        <authorList>
            <person name="Sun Q."/>
            <person name="Evtushenko L."/>
        </authorList>
    </citation>
    <scope>NUCLEOTIDE SEQUENCE</scope>
    <source>
        <strain evidence="2">VKM Ac-1020</strain>
    </source>
</reference>
<dbReference type="InterPro" id="IPR016181">
    <property type="entry name" value="Acyl_CoA_acyltransferase"/>
</dbReference>